<reference evidence="4 5" key="1">
    <citation type="submission" date="2019-03" db="EMBL/GenBank/DDBJ databases">
        <title>Genomic Encyclopedia of Type Strains, Phase III (KMG-III): the genomes of soil and plant-associated and newly described type strains.</title>
        <authorList>
            <person name="Whitman W."/>
        </authorList>
    </citation>
    <scope>NUCLEOTIDE SEQUENCE [LARGE SCALE GENOMIC DNA]</scope>
    <source>
        <strain evidence="4 5">VKM Ac-2527</strain>
    </source>
</reference>
<dbReference type="PANTHER" id="PTHR16305:SF28">
    <property type="entry name" value="GUANYLATE CYCLASE DOMAIN-CONTAINING PROTEIN"/>
    <property type="match status" value="1"/>
</dbReference>
<dbReference type="AlphaFoldDB" id="A0A4R6KFE7"/>
<dbReference type="Gene3D" id="3.40.50.300">
    <property type="entry name" value="P-loop containing nucleotide triphosphate hydrolases"/>
    <property type="match status" value="1"/>
</dbReference>
<comment type="caution">
    <text evidence="4">The sequence shown here is derived from an EMBL/GenBank/DDBJ whole genome shotgun (WGS) entry which is preliminary data.</text>
</comment>
<dbReference type="OrthoDB" id="5476461at2"/>
<name>A0A4R6KFE7_9ACTN</name>
<dbReference type="Proteomes" id="UP000295388">
    <property type="component" value="Unassembled WGS sequence"/>
</dbReference>
<keyword evidence="2" id="KW-0067">ATP-binding</keyword>
<dbReference type="GO" id="GO:0004016">
    <property type="term" value="F:adenylate cyclase activity"/>
    <property type="evidence" value="ECO:0007669"/>
    <property type="project" value="TreeGrafter"/>
</dbReference>
<organism evidence="4 5">
    <name type="scientific">Kribbella caucasensis</name>
    <dbReference type="NCBI Taxonomy" id="2512215"/>
    <lineage>
        <taxon>Bacteria</taxon>
        <taxon>Bacillati</taxon>
        <taxon>Actinomycetota</taxon>
        <taxon>Actinomycetes</taxon>
        <taxon>Propionibacteriales</taxon>
        <taxon>Kribbellaceae</taxon>
        <taxon>Kribbella</taxon>
    </lineage>
</organism>
<gene>
    <name evidence="4" type="ORF">EV643_110209</name>
</gene>
<dbReference type="Pfam" id="PF13191">
    <property type="entry name" value="AAA_16"/>
    <property type="match status" value="1"/>
</dbReference>
<dbReference type="InterPro" id="IPR027417">
    <property type="entry name" value="P-loop_NTPase"/>
</dbReference>
<evidence type="ECO:0000313" key="5">
    <source>
        <dbReference type="Proteomes" id="UP000295388"/>
    </source>
</evidence>
<accession>A0A4R6KFE7</accession>
<evidence type="ECO:0000256" key="1">
    <source>
        <dbReference type="ARBA" id="ARBA00022741"/>
    </source>
</evidence>
<dbReference type="SUPFAM" id="SSF52540">
    <property type="entry name" value="P-loop containing nucleoside triphosphate hydrolases"/>
    <property type="match status" value="1"/>
</dbReference>
<dbReference type="GO" id="GO:0005737">
    <property type="term" value="C:cytoplasm"/>
    <property type="evidence" value="ECO:0007669"/>
    <property type="project" value="TreeGrafter"/>
</dbReference>
<keyword evidence="1" id="KW-0547">Nucleotide-binding</keyword>
<proteinExistence type="predicted"/>
<sequence length="347" mass="36516">MRLTRAFCSPVHLLGSWGVLSVVTAALGPSALVGREIEVAVLRRAVDEARAGTGGVVLVTGEAGIGKSRLVREAALYAREAGLTVLSGRAVPQGGAYRPLVDALLGQLRDATMSESPELRPFRSALSRLIPGWSGSEAATEPAVDSVVVLGEGLVRLLRRVGGDAGCLVVLDDLHWADADSLALLEFLAGAVGTSRILAVGAARTDERWHRDRLMLNENVLALALDRFGRDDIVGLISSRLRQEESLSPGFEELIVARSEGVPLVVEELLAGLVESGALTPVGSVQHLTAESGRLVPAGLAALVARRLGSLTEDQRKVVHAAAVLGREVDWALLPLVAALDEDSVLE</sequence>
<dbReference type="PANTHER" id="PTHR16305">
    <property type="entry name" value="TESTICULAR SOLUBLE ADENYLYL CYCLASE"/>
    <property type="match status" value="1"/>
</dbReference>
<dbReference type="GO" id="GO:0005524">
    <property type="term" value="F:ATP binding"/>
    <property type="evidence" value="ECO:0007669"/>
    <property type="project" value="UniProtKB-KW"/>
</dbReference>
<dbReference type="InterPro" id="IPR041664">
    <property type="entry name" value="AAA_16"/>
</dbReference>
<feature type="domain" description="Orc1-like AAA ATPase" evidence="3">
    <location>
        <begin position="32"/>
        <end position="197"/>
    </location>
</feature>
<evidence type="ECO:0000259" key="3">
    <source>
        <dbReference type="Pfam" id="PF13191"/>
    </source>
</evidence>
<evidence type="ECO:0000313" key="4">
    <source>
        <dbReference type="EMBL" id="TDO46826.1"/>
    </source>
</evidence>
<evidence type="ECO:0000256" key="2">
    <source>
        <dbReference type="ARBA" id="ARBA00022840"/>
    </source>
</evidence>
<dbReference type="EMBL" id="SNWQ01000010">
    <property type="protein sequence ID" value="TDO46826.1"/>
    <property type="molecule type" value="Genomic_DNA"/>
</dbReference>
<protein>
    <submittedName>
        <fullName evidence="4">AAA ATPase-like protein</fullName>
    </submittedName>
</protein>
<keyword evidence="5" id="KW-1185">Reference proteome</keyword>